<organism evidence="1 2">
    <name type="scientific">Mytilus edulis</name>
    <name type="common">Blue mussel</name>
    <dbReference type="NCBI Taxonomy" id="6550"/>
    <lineage>
        <taxon>Eukaryota</taxon>
        <taxon>Metazoa</taxon>
        <taxon>Spiralia</taxon>
        <taxon>Lophotrochozoa</taxon>
        <taxon>Mollusca</taxon>
        <taxon>Bivalvia</taxon>
        <taxon>Autobranchia</taxon>
        <taxon>Pteriomorphia</taxon>
        <taxon>Mytilida</taxon>
        <taxon>Mytiloidea</taxon>
        <taxon>Mytilidae</taxon>
        <taxon>Mytilinae</taxon>
        <taxon>Mytilus</taxon>
    </lineage>
</organism>
<evidence type="ECO:0000313" key="1">
    <source>
        <dbReference type="EMBL" id="CAG2234280.1"/>
    </source>
</evidence>
<dbReference type="Gene3D" id="2.60.120.260">
    <property type="entry name" value="Galactose-binding domain-like"/>
    <property type="match status" value="1"/>
</dbReference>
<gene>
    <name evidence="1" type="ORF">MEDL_46914</name>
</gene>
<dbReference type="AlphaFoldDB" id="A0A8S3TZR6"/>
<dbReference type="EMBL" id="CAJPWZ010002229">
    <property type="protein sequence ID" value="CAG2234280.1"/>
    <property type="molecule type" value="Genomic_DNA"/>
</dbReference>
<accession>A0A8S3TZR6</accession>
<dbReference type="Proteomes" id="UP000683360">
    <property type="component" value="Unassembled WGS sequence"/>
</dbReference>
<protein>
    <submittedName>
        <fullName evidence="1">Uncharacterized protein</fullName>
    </submittedName>
</protein>
<sequence>MIYPTQDRTMYLIIPTKANMLLVILIHTTYQLTITAQHNLTPYGTATQSSTHEGSVPQYAIQPPISNTYSKTLCSVTGLGRTQAWWMFQFSFGSAYITNITIYYRVGYAHRMDGFKLYVTNTSTIPPVGYLCYEDPDPGLPKITQTIPCHQLGKYVIYYDIKKDDNEGPVIELCYVAINGCRKGMWGTDCSTTCPSICIGQHCHPENGSCVWGCGEQKCLNNRWDIQTGACTEGCAREHSQFCNCNKLFVPVVYCVLDLKASHRISILLSLDLSVLHYISPLMNPNDAEKIRRILHVLPWKL</sequence>
<dbReference type="InterPro" id="IPR008979">
    <property type="entry name" value="Galactose-bd-like_sf"/>
</dbReference>
<name>A0A8S3TZR6_MYTED</name>
<dbReference type="OrthoDB" id="6133365at2759"/>
<dbReference type="SUPFAM" id="SSF49785">
    <property type="entry name" value="Galactose-binding domain-like"/>
    <property type="match status" value="1"/>
</dbReference>
<proteinExistence type="predicted"/>
<keyword evidence="2" id="KW-1185">Reference proteome</keyword>
<comment type="caution">
    <text evidence="1">The sequence shown here is derived from an EMBL/GenBank/DDBJ whole genome shotgun (WGS) entry which is preliminary data.</text>
</comment>
<evidence type="ECO:0000313" key="2">
    <source>
        <dbReference type="Proteomes" id="UP000683360"/>
    </source>
</evidence>
<reference evidence="1" key="1">
    <citation type="submission" date="2021-03" db="EMBL/GenBank/DDBJ databases">
        <authorList>
            <person name="Bekaert M."/>
        </authorList>
    </citation>
    <scope>NUCLEOTIDE SEQUENCE</scope>
</reference>